<dbReference type="GO" id="GO:0005524">
    <property type="term" value="F:ATP binding"/>
    <property type="evidence" value="ECO:0007669"/>
    <property type="project" value="UniProtKB-KW"/>
</dbReference>
<keyword evidence="6" id="KW-0067">ATP-binding</keyword>
<comment type="similarity">
    <text evidence="1 8">Belongs to the fructosamine kinase family.</text>
</comment>
<dbReference type="EMBL" id="JAKKPZ010000064">
    <property type="protein sequence ID" value="KAI1704724.1"/>
    <property type="molecule type" value="Genomic_DNA"/>
</dbReference>
<dbReference type="Gene3D" id="3.30.200.20">
    <property type="entry name" value="Phosphorylase Kinase, domain 1"/>
    <property type="match status" value="1"/>
</dbReference>
<dbReference type="GO" id="GO:0016301">
    <property type="term" value="F:kinase activity"/>
    <property type="evidence" value="ECO:0007669"/>
    <property type="project" value="UniProtKB-UniRule"/>
</dbReference>
<proteinExistence type="inferred from homology"/>
<comment type="catalytic activity">
    <reaction evidence="7">
        <text>N(6)-D-ribulosyl-L-lysyl-[protein] + ATP = N(6)-(3-O-phospho-D-ribulosyl)-L-lysyl-[protein] + ADP + H(+)</text>
        <dbReference type="Rhea" id="RHEA:48432"/>
        <dbReference type="Rhea" id="RHEA-COMP:12103"/>
        <dbReference type="Rhea" id="RHEA-COMP:12104"/>
        <dbReference type="ChEBI" id="CHEBI:15378"/>
        <dbReference type="ChEBI" id="CHEBI:30616"/>
        <dbReference type="ChEBI" id="CHEBI:90418"/>
        <dbReference type="ChEBI" id="CHEBI:90420"/>
        <dbReference type="ChEBI" id="CHEBI:456216"/>
        <dbReference type="EC" id="2.7.1.172"/>
    </reaction>
    <physiologicalReaction direction="left-to-right" evidence="7">
        <dbReference type="Rhea" id="RHEA:48433"/>
    </physiologicalReaction>
</comment>
<dbReference type="Proteomes" id="UP001201812">
    <property type="component" value="Unassembled WGS sequence"/>
</dbReference>
<evidence type="ECO:0000256" key="4">
    <source>
        <dbReference type="ARBA" id="ARBA00022741"/>
    </source>
</evidence>
<organism evidence="9 10">
    <name type="scientific">Ditylenchus destructor</name>
    <dbReference type="NCBI Taxonomy" id="166010"/>
    <lineage>
        <taxon>Eukaryota</taxon>
        <taxon>Metazoa</taxon>
        <taxon>Ecdysozoa</taxon>
        <taxon>Nematoda</taxon>
        <taxon>Chromadorea</taxon>
        <taxon>Rhabditida</taxon>
        <taxon>Tylenchina</taxon>
        <taxon>Tylenchomorpha</taxon>
        <taxon>Sphaerularioidea</taxon>
        <taxon>Anguinidae</taxon>
        <taxon>Anguininae</taxon>
        <taxon>Ditylenchus</taxon>
    </lineage>
</organism>
<dbReference type="SUPFAM" id="SSF56112">
    <property type="entry name" value="Protein kinase-like (PK-like)"/>
    <property type="match status" value="1"/>
</dbReference>
<reference evidence="9" key="1">
    <citation type="submission" date="2022-01" db="EMBL/GenBank/DDBJ databases">
        <title>Genome Sequence Resource for Two Populations of Ditylenchus destructor, the Migratory Endoparasitic Phytonematode.</title>
        <authorList>
            <person name="Zhang H."/>
            <person name="Lin R."/>
            <person name="Xie B."/>
        </authorList>
    </citation>
    <scope>NUCLEOTIDE SEQUENCE</scope>
    <source>
        <strain evidence="9">BazhouSP</strain>
    </source>
</reference>
<dbReference type="InterPro" id="IPR016477">
    <property type="entry name" value="Fructo-/Ketosamine-3-kinase"/>
</dbReference>
<dbReference type="FunFam" id="3.30.200.20:FF:000264">
    <property type="entry name" value="Protein-ribulosamine 3-kinase, chloroplastic"/>
    <property type="match status" value="1"/>
</dbReference>
<dbReference type="GO" id="GO:0005737">
    <property type="term" value="C:cytoplasm"/>
    <property type="evidence" value="ECO:0007669"/>
    <property type="project" value="UniProtKB-ARBA"/>
</dbReference>
<comment type="caution">
    <text evidence="9">The sequence shown here is derived from an EMBL/GenBank/DDBJ whole genome shotgun (WGS) entry which is preliminary data.</text>
</comment>
<evidence type="ECO:0000256" key="2">
    <source>
        <dbReference type="ARBA" id="ARBA00011961"/>
    </source>
</evidence>
<keyword evidence="3 8" id="KW-0808">Transferase</keyword>
<keyword evidence="4" id="KW-0547">Nucleotide-binding</keyword>
<protein>
    <recommendedName>
        <fullName evidence="2">protein-ribulosamine 3-kinase</fullName>
        <ecNumber evidence="2">2.7.1.172</ecNumber>
    </recommendedName>
</protein>
<dbReference type="PIRSF" id="PIRSF006221">
    <property type="entry name" value="Ketosamine-3-kinase"/>
    <property type="match status" value="1"/>
</dbReference>
<evidence type="ECO:0000313" key="10">
    <source>
        <dbReference type="Proteomes" id="UP001201812"/>
    </source>
</evidence>
<dbReference type="PANTHER" id="PTHR12149:SF8">
    <property type="entry name" value="PROTEIN-RIBULOSAMINE 3-KINASE"/>
    <property type="match status" value="1"/>
</dbReference>
<evidence type="ECO:0000256" key="3">
    <source>
        <dbReference type="ARBA" id="ARBA00022679"/>
    </source>
</evidence>
<dbReference type="Gene3D" id="3.90.1200.10">
    <property type="match status" value="1"/>
</dbReference>
<accession>A0AAD4MU34</accession>
<evidence type="ECO:0000313" key="9">
    <source>
        <dbReference type="EMBL" id="KAI1704724.1"/>
    </source>
</evidence>
<keyword evidence="5 8" id="KW-0418">Kinase</keyword>
<dbReference type="AlphaFoldDB" id="A0AAD4MU34"/>
<dbReference type="Pfam" id="PF03881">
    <property type="entry name" value="Fructosamin_kin"/>
    <property type="match status" value="1"/>
</dbReference>
<sequence>MEEILKRKLGTTRFEITGYEADGCISKGRAYQTDNGIVFVKTNNNKEADLMFQGEYASLQAIEATKAVRVPHPIGNFSVGPYGEALVTEFLDFGNSSREFSSMLGTNLARMHLHNAKLLENETRASGYVGKTQENTGPMRKFGFHTTTCCGFIPHPNNWNDDWATFFIRNRLKVQVDRIIEEKGDREIVELWPRLERAAEKLLNDENELPALVHGDLWSGNWASTEDEPVIFDPASFYGTSEFEFGMINMSTAFKTDKEFHEAYHKLIPKRDGFGARTMLYELFHHLNHWNHFDGTYRASSLSLAHSLLC</sequence>
<dbReference type="GO" id="GO:0102193">
    <property type="term" value="F:protein-ribulosamine 3-kinase activity"/>
    <property type="evidence" value="ECO:0007669"/>
    <property type="project" value="UniProtKB-EC"/>
</dbReference>
<evidence type="ECO:0000256" key="6">
    <source>
        <dbReference type="ARBA" id="ARBA00022840"/>
    </source>
</evidence>
<gene>
    <name evidence="9" type="ORF">DdX_14080</name>
</gene>
<evidence type="ECO:0000256" key="5">
    <source>
        <dbReference type="ARBA" id="ARBA00022777"/>
    </source>
</evidence>
<keyword evidence="10" id="KW-1185">Reference proteome</keyword>
<name>A0AAD4MU34_9BILA</name>
<evidence type="ECO:0000256" key="7">
    <source>
        <dbReference type="ARBA" id="ARBA00048655"/>
    </source>
</evidence>
<dbReference type="PANTHER" id="PTHR12149">
    <property type="entry name" value="FRUCTOSAMINE 3 KINASE-RELATED PROTEIN"/>
    <property type="match status" value="1"/>
</dbReference>
<dbReference type="InterPro" id="IPR011009">
    <property type="entry name" value="Kinase-like_dom_sf"/>
</dbReference>
<dbReference type="EC" id="2.7.1.172" evidence="2"/>
<evidence type="ECO:0000256" key="8">
    <source>
        <dbReference type="PIRNR" id="PIRNR006221"/>
    </source>
</evidence>
<evidence type="ECO:0000256" key="1">
    <source>
        <dbReference type="ARBA" id="ARBA00009460"/>
    </source>
</evidence>